<accession>A0A915KAK9</accession>
<dbReference type="AlphaFoldDB" id="A0A915KAK9"/>
<feature type="signal peptide" evidence="1">
    <location>
        <begin position="1"/>
        <end position="18"/>
    </location>
</feature>
<keyword evidence="2" id="KW-1185">Reference proteome</keyword>
<proteinExistence type="predicted"/>
<protein>
    <submittedName>
        <fullName evidence="3">Apple domain-containing protein</fullName>
    </submittedName>
</protein>
<dbReference type="Proteomes" id="UP000887565">
    <property type="component" value="Unplaced"/>
</dbReference>
<evidence type="ECO:0000256" key="1">
    <source>
        <dbReference type="SAM" id="SignalP"/>
    </source>
</evidence>
<keyword evidence="1" id="KW-0732">Signal</keyword>
<dbReference type="WBParaSite" id="nRc.2.0.1.t35395-RA">
    <property type="protein sequence ID" value="nRc.2.0.1.t35395-RA"/>
    <property type="gene ID" value="nRc.2.0.1.g35395"/>
</dbReference>
<sequence length="382" mass="43116">MYSFVLVLIIYPFCSLDAIYSWKKFREHQPLIFVEDASSGGFEFSDNETRLCEGRLNYRRITTKMSLFPMFLRLSMDNERNCALLCYTIKICSWANFLNDGFCELMSIKLDDPDSNVDFNETLISYTSSNTLTNIDCIEEEFVPLIVVSISRVKRASNSFDLVQWIKDNFAVVLSDVDFTIQFPTAKPTSSSKVHNELTIDLAPTKAPPIDNFNIVTTSSSNTDSILEYGVYSTVNIHCIACAANLNSSFSEINGNHRANKTTVDYRNSTNNCTIMLQNYTSTNYSNNINSNFSRLNTTSIYNFWLNNYTDPHIFFNDSSDTNETYGLRSGGQKNSNSADKTTTSILDKLILSSTVSSTAIIQIKNLTNGWINFVTEPPPGR</sequence>
<feature type="chain" id="PRO_5036839344" evidence="1">
    <location>
        <begin position="19"/>
        <end position="382"/>
    </location>
</feature>
<evidence type="ECO:0000313" key="3">
    <source>
        <dbReference type="WBParaSite" id="nRc.2.0.1.t35395-RA"/>
    </source>
</evidence>
<evidence type="ECO:0000313" key="2">
    <source>
        <dbReference type="Proteomes" id="UP000887565"/>
    </source>
</evidence>
<reference evidence="3" key="1">
    <citation type="submission" date="2022-11" db="UniProtKB">
        <authorList>
            <consortium name="WormBaseParasite"/>
        </authorList>
    </citation>
    <scope>IDENTIFICATION</scope>
</reference>
<organism evidence="2 3">
    <name type="scientific">Romanomermis culicivorax</name>
    <name type="common">Nematode worm</name>
    <dbReference type="NCBI Taxonomy" id="13658"/>
    <lineage>
        <taxon>Eukaryota</taxon>
        <taxon>Metazoa</taxon>
        <taxon>Ecdysozoa</taxon>
        <taxon>Nematoda</taxon>
        <taxon>Enoplea</taxon>
        <taxon>Dorylaimia</taxon>
        <taxon>Mermithida</taxon>
        <taxon>Mermithoidea</taxon>
        <taxon>Mermithidae</taxon>
        <taxon>Romanomermis</taxon>
    </lineage>
</organism>
<name>A0A915KAK9_ROMCU</name>